<protein>
    <submittedName>
        <fullName evidence="2">Uncharacterized protein</fullName>
    </submittedName>
</protein>
<keyword evidence="1" id="KW-0812">Transmembrane</keyword>
<evidence type="ECO:0000313" key="2">
    <source>
        <dbReference type="EMBL" id="KAF6827013.1"/>
    </source>
</evidence>
<keyword evidence="1" id="KW-0472">Membrane</keyword>
<feature type="transmembrane region" description="Helical" evidence="1">
    <location>
        <begin position="239"/>
        <end position="269"/>
    </location>
</feature>
<dbReference type="OrthoDB" id="16820at2759"/>
<gene>
    <name evidence="2" type="ORF">CMUS01_09198</name>
</gene>
<name>A0A8H6NBQ3_9PEZI</name>
<feature type="transmembrane region" description="Helical" evidence="1">
    <location>
        <begin position="111"/>
        <end position="127"/>
    </location>
</feature>
<feature type="transmembrane region" description="Helical" evidence="1">
    <location>
        <begin position="182"/>
        <end position="208"/>
    </location>
</feature>
<reference evidence="2" key="1">
    <citation type="journal article" date="2020" name="Phytopathology">
        <title>Genome Sequence Resources of Colletotrichum truncatum, C. plurivorum, C. musicola, and C. sojae: Four Species Pathogenic to Soybean (Glycine max).</title>
        <authorList>
            <person name="Rogerio F."/>
            <person name="Boufleur T.R."/>
            <person name="Ciampi-Guillardi M."/>
            <person name="Sukno S.A."/>
            <person name="Thon M.R."/>
            <person name="Massola Junior N.S."/>
            <person name="Baroncelli R."/>
        </authorList>
    </citation>
    <scope>NUCLEOTIDE SEQUENCE</scope>
    <source>
        <strain evidence="2">LFN0074</strain>
    </source>
</reference>
<feature type="transmembrane region" description="Helical" evidence="1">
    <location>
        <begin position="78"/>
        <end position="99"/>
    </location>
</feature>
<sequence>MSFFWKLGFPLFSVAAIIFVWGPFILSGGLETINEGIAQGRYPENEKGATSFTSVAAIDDALMSLVAFNLPMVNAGFLVGRVFMAQFLANVSVMSFILLIEAQRGSKQTRAPWSHILGFLVPAVMMFDPLHQDPYVKSLWTLAFSLFPILVTACSQVMYTVSQFLSPSQAKGITPHSEVSRTALHVGYAVTGTLAAAAHVYTVALVILQPDGLLHGLFSLGHSSPSLRENILTFLKLDYILTFSVLLTFGFGELPILGPGGTTAIVWSLREDGLNKRKTKVK</sequence>
<evidence type="ECO:0000313" key="3">
    <source>
        <dbReference type="Proteomes" id="UP000639643"/>
    </source>
</evidence>
<comment type="caution">
    <text evidence="2">The sequence shown here is derived from an EMBL/GenBank/DDBJ whole genome shotgun (WGS) entry which is preliminary data.</text>
</comment>
<feature type="transmembrane region" description="Helical" evidence="1">
    <location>
        <begin position="7"/>
        <end position="26"/>
    </location>
</feature>
<dbReference type="EMBL" id="WIGM01000382">
    <property type="protein sequence ID" value="KAF6827013.1"/>
    <property type="molecule type" value="Genomic_DNA"/>
</dbReference>
<dbReference type="Proteomes" id="UP000639643">
    <property type="component" value="Unassembled WGS sequence"/>
</dbReference>
<keyword evidence="3" id="KW-1185">Reference proteome</keyword>
<organism evidence="2 3">
    <name type="scientific">Colletotrichum musicola</name>
    <dbReference type="NCBI Taxonomy" id="2175873"/>
    <lineage>
        <taxon>Eukaryota</taxon>
        <taxon>Fungi</taxon>
        <taxon>Dikarya</taxon>
        <taxon>Ascomycota</taxon>
        <taxon>Pezizomycotina</taxon>
        <taxon>Sordariomycetes</taxon>
        <taxon>Hypocreomycetidae</taxon>
        <taxon>Glomerellales</taxon>
        <taxon>Glomerellaceae</taxon>
        <taxon>Colletotrichum</taxon>
        <taxon>Colletotrichum orchidearum species complex</taxon>
    </lineage>
</organism>
<keyword evidence="1" id="KW-1133">Transmembrane helix</keyword>
<dbReference type="AlphaFoldDB" id="A0A8H6NBQ3"/>
<feature type="transmembrane region" description="Helical" evidence="1">
    <location>
        <begin position="139"/>
        <end position="161"/>
    </location>
</feature>
<evidence type="ECO:0000256" key="1">
    <source>
        <dbReference type="SAM" id="Phobius"/>
    </source>
</evidence>
<proteinExistence type="predicted"/>
<accession>A0A8H6NBQ3</accession>